<organism evidence="4 5">
    <name type="scientific">Marinoscillum luteum</name>
    <dbReference type="NCBI Taxonomy" id="861051"/>
    <lineage>
        <taxon>Bacteria</taxon>
        <taxon>Pseudomonadati</taxon>
        <taxon>Bacteroidota</taxon>
        <taxon>Cytophagia</taxon>
        <taxon>Cytophagales</taxon>
        <taxon>Reichenbachiellaceae</taxon>
        <taxon>Marinoscillum</taxon>
    </lineage>
</organism>
<evidence type="ECO:0000256" key="1">
    <source>
        <dbReference type="ARBA" id="ARBA00005771"/>
    </source>
</evidence>
<comment type="similarity">
    <text evidence="1">Belongs to the sulfotransferase 1 family.</text>
</comment>
<accession>A0ABW7NDC7</accession>
<evidence type="ECO:0000313" key="4">
    <source>
        <dbReference type="EMBL" id="MFH6984759.1"/>
    </source>
</evidence>
<proteinExistence type="inferred from homology"/>
<comment type="caution">
    <text evidence="4">The sequence shown here is derived from an EMBL/GenBank/DDBJ whole genome shotgun (WGS) entry which is preliminary data.</text>
</comment>
<reference evidence="4 5" key="1">
    <citation type="journal article" date="2013" name="Int. J. Syst. Evol. Microbiol.">
        <title>Marinoscillum luteum sp. nov., isolated from marine sediment.</title>
        <authorList>
            <person name="Cha I.T."/>
            <person name="Park S.J."/>
            <person name="Kim S.J."/>
            <person name="Kim J.G."/>
            <person name="Jung M.Y."/>
            <person name="Shin K.S."/>
            <person name="Kwon K.K."/>
            <person name="Yang S.H."/>
            <person name="Seo Y.S."/>
            <person name="Rhee S.K."/>
        </authorList>
    </citation>
    <scope>NUCLEOTIDE SEQUENCE [LARGE SCALE GENOMIC DNA]</scope>
    <source>
        <strain evidence="4 5">KCTC 23939</strain>
    </source>
</reference>
<dbReference type="SUPFAM" id="SSF52540">
    <property type="entry name" value="P-loop containing nucleoside triphosphate hydrolases"/>
    <property type="match status" value="1"/>
</dbReference>
<dbReference type="InterPro" id="IPR000863">
    <property type="entry name" value="Sulfotransferase_dom"/>
</dbReference>
<dbReference type="EMBL" id="JBIPKE010000018">
    <property type="protein sequence ID" value="MFH6984759.1"/>
    <property type="molecule type" value="Genomic_DNA"/>
</dbReference>
<keyword evidence="2" id="KW-0808">Transferase</keyword>
<evidence type="ECO:0000313" key="5">
    <source>
        <dbReference type="Proteomes" id="UP001610063"/>
    </source>
</evidence>
<feature type="domain" description="Sulfotransferase" evidence="3">
    <location>
        <begin position="5"/>
        <end position="250"/>
    </location>
</feature>
<protein>
    <submittedName>
        <fullName evidence="4">Sulfotransferase domain-containing protein</fullName>
    </submittedName>
</protein>
<dbReference type="RefSeq" id="WP_395418189.1">
    <property type="nucleotide sequence ID" value="NZ_JBIPKE010000018.1"/>
</dbReference>
<dbReference type="InterPro" id="IPR027417">
    <property type="entry name" value="P-loop_NTPase"/>
</dbReference>
<name>A0ABW7NDC7_9BACT</name>
<evidence type="ECO:0000256" key="2">
    <source>
        <dbReference type="ARBA" id="ARBA00022679"/>
    </source>
</evidence>
<evidence type="ECO:0000259" key="3">
    <source>
        <dbReference type="Pfam" id="PF00685"/>
    </source>
</evidence>
<dbReference type="Proteomes" id="UP001610063">
    <property type="component" value="Unassembled WGS sequence"/>
</dbReference>
<sequence length="266" mass="31248">MDKIKLYVIGYPRSGNTWVTRLFAHLYNLEVKVVMGNHEIATEINDRISSDSKNGFIGKGHYTIDNFRQIDSDPERVIYLSRDFPSVAISSFFYFYESPDFQEYYRLFRWTDLLLKPKKIFVYRRNRKRLNTFIEDLLLNGVPWFGTWTNHLEGWKSNSLKGACCFSDYNQLVSNTRSEVERIIKELQLPKLEEGIIDMAIASESFDLMKKRNLTDQRKGEGRLMYRKADPTDWRNYLDDELLARIEDHLRGDASPNAHFTPSGAM</sequence>
<dbReference type="Pfam" id="PF00685">
    <property type="entry name" value="Sulfotransfer_1"/>
    <property type="match status" value="1"/>
</dbReference>
<keyword evidence="5" id="KW-1185">Reference proteome</keyword>
<dbReference type="Gene3D" id="3.40.50.300">
    <property type="entry name" value="P-loop containing nucleotide triphosphate hydrolases"/>
    <property type="match status" value="1"/>
</dbReference>
<dbReference type="PANTHER" id="PTHR11783">
    <property type="entry name" value="SULFOTRANSFERASE SULT"/>
    <property type="match status" value="1"/>
</dbReference>
<gene>
    <name evidence="4" type="ORF">ACHKAR_14985</name>
</gene>